<organism evidence="2 3">
    <name type="scientific">Grus japonensis</name>
    <name type="common">Japanese crane</name>
    <name type="synonym">Red-crowned crane</name>
    <dbReference type="NCBI Taxonomy" id="30415"/>
    <lineage>
        <taxon>Eukaryota</taxon>
        <taxon>Metazoa</taxon>
        <taxon>Chordata</taxon>
        <taxon>Craniata</taxon>
        <taxon>Vertebrata</taxon>
        <taxon>Euteleostomi</taxon>
        <taxon>Archelosauria</taxon>
        <taxon>Archosauria</taxon>
        <taxon>Dinosauria</taxon>
        <taxon>Saurischia</taxon>
        <taxon>Theropoda</taxon>
        <taxon>Coelurosauria</taxon>
        <taxon>Aves</taxon>
        <taxon>Neognathae</taxon>
        <taxon>Neoaves</taxon>
        <taxon>Gruiformes</taxon>
        <taxon>Gruidae</taxon>
        <taxon>Grus</taxon>
    </lineage>
</organism>
<dbReference type="EMBL" id="BAAFJT010000003">
    <property type="protein sequence ID" value="GAB0185324.1"/>
    <property type="molecule type" value="Genomic_DNA"/>
</dbReference>
<evidence type="ECO:0000313" key="2">
    <source>
        <dbReference type="EMBL" id="GAB0185324.1"/>
    </source>
</evidence>
<sequence>MTQDPGLEAWESFAEVSEEESTVSFSLAGGETEKGAFGLDVLRYQPSQETLATWRDRLVGTKLLLLLLPPREDPGQASAMKILYLLFPFFLLLVHGATAFDTVPHDILVSKLERHGFNGWTTRRIRNWLDGRTQRVVVNGWMSKWRPVTSGVPQGLVPGPALFNIFVGDMDSGIKCPLSKFANDTKLCGVVDTLEGRDAIQRDLDRLERWAYENCMKFNKAKGKVLHMGQGNPKHNYRLGGEWIESSPEEKDLGVLVDEKLNTSRQCALAAQKANRVLGCIKSSVTSRSREGILPLYSALMRPHLKYGVHLWGPQDKKDTELLEQFQRRLQSESEGWSTSPPREDPGQASAMKILYLLFPFFLLLVHGATVLGHPQSEEVLKERVLHLGHNTTRQRYRLGEEWLESCLVEKHLGVLVDSWLNMSQQCAQVAKKANSILASIRNSVASRTRAVTVPLYLALVRPHLECCVQFWAPHYKKDIEVLERVQRRATKW</sequence>
<evidence type="ECO:0000259" key="1">
    <source>
        <dbReference type="PROSITE" id="PS50878"/>
    </source>
</evidence>
<dbReference type="AlphaFoldDB" id="A0ABC9WIN8"/>
<accession>A0ABC9WIN8</accession>
<comment type="caution">
    <text evidence="2">The sequence shown here is derived from an EMBL/GenBank/DDBJ whole genome shotgun (WGS) entry which is preliminary data.</text>
</comment>
<gene>
    <name evidence="2" type="ORF">GRJ2_000997700</name>
</gene>
<keyword evidence="3" id="KW-1185">Reference proteome</keyword>
<dbReference type="InterPro" id="IPR000477">
    <property type="entry name" value="RT_dom"/>
</dbReference>
<evidence type="ECO:0000313" key="3">
    <source>
        <dbReference type="Proteomes" id="UP001623348"/>
    </source>
</evidence>
<feature type="domain" description="Reverse transcriptase" evidence="1">
    <location>
        <begin position="1"/>
        <end position="257"/>
    </location>
</feature>
<dbReference type="PANTHER" id="PTHR33332">
    <property type="entry name" value="REVERSE TRANSCRIPTASE DOMAIN-CONTAINING PROTEIN"/>
    <property type="match status" value="1"/>
</dbReference>
<name>A0ABC9WIN8_GRUJA</name>
<dbReference type="PROSITE" id="PS50878">
    <property type="entry name" value="RT_POL"/>
    <property type="match status" value="1"/>
</dbReference>
<dbReference type="Pfam" id="PF00078">
    <property type="entry name" value="RVT_1"/>
    <property type="match status" value="1"/>
</dbReference>
<protein>
    <recommendedName>
        <fullName evidence="1">Reverse transcriptase domain-containing protein</fullName>
    </recommendedName>
</protein>
<reference evidence="2 3" key="1">
    <citation type="submission" date="2024-06" db="EMBL/GenBank/DDBJ databases">
        <title>The draft genome of Grus japonensis, version 3.</title>
        <authorList>
            <person name="Nabeshima K."/>
            <person name="Suzuki S."/>
            <person name="Onuma M."/>
        </authorList>
    </citation>
    <scope>NUCLEOTIDE SEQUENCE [LARGE SCALE GENOMIC DNA]</scope>
    <source>
        <strain evidence="2 3">451A</strain>
    </source>
</reference>
<dbReference type="Proteomes" id="UP001623348">
    <property type="component" value="Unassembled WGS sequence"/>
</dbReference>
<proteinExistence type="predicted"/>